<sequence>MSIAPVLPISLTPLVCIFQSKELSDVLSDKSLPLLHQILQTFSPLQQGQYFDAFKRIYFSQLENACKEDEDERASRIVDWIGQRITREADKWVKSVESDKNGVANHPSDTPWWRELQLCVEGDSVPTRFEGWNHPVAVILAVSTLAPNPLQAVTELHSRYKDVALPSWVDPTRLCHTLIIHPTESPLNSDEATALYNAIKKQYGLHTHLLPVTLEHPPKPISLPSPLPELPPFSIANSTFFSDEPWDLNLTEADIQQLGRFVREFVTMSLVPWMERCVLDWNESYIAARKLPSRFFTTTKRLFGGSSTPTTASSPGSHSPISINGFSSMTSSSSSLPHHRRLAEFATVLGDTKLAIAVWETLRKDGRNGSEVLPFLLTPTPTLTAHAVSALAMLQTVEFKSSHQLQALCYAIRWASGIQEFESLGGERWLEMAAGSIEEPPFALLLGQAALLSSRKGASRKAAMWYAFAAHRLEKCGVVGVNHFFGDIEGALQYFINLLKGSSSSNTAEYNMTDSVYVGDFKVAYEHLKSSFDGKSIDLTPPFKLSQPTGCSLRFGQDQPKAVSPVWESFELAWDKFWKIKGNERLDMERKASVGGKNWLERFYVDIILTNPFDVSITLGFVTLQIETTGESQQVEKELLDEIVLEPRETRMISLYAICHHTGTIKVTHLTYNFLSLLHVSESLAVRGPRLNQSVAQQRDVEYGPNTYPTIQIQRNRRRLDLSLDRSSTSLRKFVLGAGECAETKITLHNVGPGGIDDIWILHSPSMWLNLNITATYFLTQAVDSKPLRIPDNDNVEIFQSDNALTNLVPVLVPLETFKKFPVLEEGDSFDIPCMIHASQVTTQDLYIMAIFRQHNQKSFFSSKLHQTLQINPILECGVVACPSHKSDVSYETMSPLLGLQFGRLFFLVKPSGDIEKSLIVDDMAIHRLRGVLLGEPLDPSPFPSTDVLFSHMSKSEASIHAPGYLELLHSSWRTYMNDTLLYRFREFFPDSFDKILPLWSHRRMNIVLSWEIPEENRRGFVTIPGITLGACHAPLEEAIHNSAASSTKRAIYAETTREKAVIQNIIQSSDWNTEMNPLVVRVSTRSPQIAHDFSHGQNMAPCYIGALTRRGSLKPRESATVQVKMWVTRPGIYGLDGWKLETEVGGREQEPWLIRASYVQEVEPDEGNVVIIVDNS</sequence>
<comment type="caution">
    <text evidence="1">The sequence shown here is derived from an EMBL/GenBank/DDBJ whole genome shotgun (WGS) entry which is preliminary data.</text>
</comment>
<evidence type="ECO:0000313" key="2">
    <source>
        <dbReference type="Proteomes" id="UP001050691"/>
    </source>
</evidence>
<dbReference type="Proteomes" id="UP001050691">
    <property type="component" value="Unassembled WGS sequence"/>
</dbReference>
<dbReference type="PANTHER" id="PTHR12975">
    <property type="entry name" value="TRANSPORT PROTEIN TRAPP"/>
    <property type="match status" value="1"/>
</dbReference>
<name>A0AAV5AH06_9AGAM</name>
<reference evidence="1" key="1">
    <citation type="submission" date="2021-10" db="EMBL/GenBank/DDBJ databases">
        <title>De novo Genome Assembly of Clathrus columnatus (Basidiomycota, Fungi) Using Illumina and Nanopore Sequence Data.</title>
        <authorList>
            <person name="Ogiso-Tanaka E."/>
            <person name="Itagaki H."/>
            <person name="Hosoya T."/>
            <person name="Hosaka K."/>
        </authorList>
    </citation>
    <scope>NUCLEOTIDE SEQUENCE</scope>
    <source>
        <strain evidence="1">MO-923</strain>
    </source>
</reference>
<accession>A0AAV5AH06</accession>
<dbReference type="GO" id="GO:1990072">
    <property type="term" value="C:TRAPPIII protein complex"/>
    <property type="evidence" value="ECO:0007669"/>
    <property type="project" value="TreeGrafter"/>
</dbReference>
<dbReference type="PANTHER" id="PTHR12975:SF6">
    <property type="entry name" value="TRAFFICKING PROTEIN PARTICLE COMPLEX SUBUNIT 8"/>
    <property type="match status" value="1"/>
</dbReference>
<evidence type="ECO:0000313" key="1">
    <source>
        <dbReference type="EMBL" id="GJJ13919.1"/>
    </source>
</evidence>
<keyword evidence="2" id="KW-1185">Reference proteome</keyword>
<dbReference type="InterPro" id="IPR024420">
    <property type="entry name" value="TRAPP_III_complex_Trs85"/>
</dbReference>
<dbReference type="EMBL" id="BPWL01000009">
    <property type="protein sequence ID" value="GJJ13919.1"/>
    <property type="molecule type" value="Genomic_DNA"/>
</dbReference>
<gene>
    <name evidence="1" type="ORF">Clacol_008176</name>
</gene>
<dbReference type="AlphaFoldDB" id="A0AAV5AH06"/>
<dbReference type="Pfam" id="PF12739">
    <property type="entry name" value="TRAPPC-Trs85"/>
    <property type="match status" value="1"/>
</dbReference>
<proteinExistence type="predicted"/>
<protein>
    <submittedName>
        <fullName evidence="1">Uncharacterized protein</fullName>
    </submittedName>
</protein>
<organism evidence="1 2">
    <name type="scientific">Clathrus columnatus</name>
    <dbReference type="NCBI Taxonomy" id="1419009"/>
    <lineage>
        <taxon>Eukaryota</taxon>
        <taxon>Fungi</taxon>
        <taxon>Dikarya</taxon>
        <taxon>Basidiomycota</taxon>
        <taxon>Agaricomycotina</taxon>
        <taxon>Agaricomycetes</taxon>
        <taxon>Phallomycetidae</taxon>
        <taxon>Phallales</taxon>
        <taxon>Clathraceae</taxon>
        <taxon>Clathrus</taxon>
    </lineage>
</organism>